<evidence type="ECO:0000313" key="4">
    <source>
        <dbReference type="Proteomes" id="UP000054776"/>
    </source>
</evidence>
<dbReference type="SUPFAM" id="SSF46689">
    <property type="entry name" value="Homeodomain-like"/>
    <property type="match status" value="1"/>
</dbReference>
<dbReference type="AlphaFoldDB" id="A0A0V1B636"/>
<dbReference type="InterPro" id="IPR007889">
    <property type="entry name" value="HTH_Psq"/>
</dbReference>
<organism evidence="3 4">
    <name type="scientific">Trichinella spiralis</name>
    <name type="common">Trichina worm</name>
    <dbReference type="NCBI Taxonomy" id="6334"/>
    <lineage>
        <taxon>Eukaryota</taxon>
        <taxon>Metazoa</taxon>
        <taxon>Ecdysozoa</taxon>
        <taxon>Nematoda</taxon>
        <taxon>Enoplea</taxon>
        <taxon>Dorylaimia</taxon>
        <taxon>Trichinellida</taxon>
        <taxon>Trichinellidae</taxon>
        <taxon>Trichinella</taxon>
    </lineage>
</organism>
<dbReference type="InParanoid" id="A0A0V1B636"/>
<dbReference type="GO" id="GO:0005634">
    <property type="term" value="C:nucleus"/>
    <property type="evidence" value="ECO:0007669"/>
    <property type="project" value="UniProtKB-SubCell"/>
</dbReference>
<reference evidence="3 4" key="1">
    <citation type="submission" date="2015-01" db="EMBL/GenBank/DDBJ databases">
        <title>Evolution of Trichinella species and genotypes.</title>
        <authorList>
            <person name="Korhonen P.K."/>
            <person name="Edoardo P."/>
            <person name="Giuseppe L.R."/>
            <person name="Gasser R.B."/>
        </authorList>
    </citation>
    <scope>NUCLEOTIDE SEQUENCE [LARGE SCALE GENOMIC DNA]</scope>
    <source>
        <strain evidence="3">ISS3</strain>
    </source>
</reference>
<name>A0A0V1B636_TRISP</name>
<proteinExistence type="predicted"/>
<protein>
    <recommendedName>
        <fullName evidence="2">HTH psq-type domain-containing protein</fullName>
    </recommendedName>
</protein>
<dbReference type="Gene3D" id="1.10.10.60">
    <property type="entry name" value="Homeodomain-like"/>
    <property type="match status" value="1"/>
</dbReference>
<keyword evidence="4" id="KW-1185">Reference proteome</keyword>
<dbReference type="EMBL" id="JYDH01000097">
    <property type="protein sequence ID" value="KRY32488.1"/>
    <property type="molecule type" value="Genomic_DNA"/>
</dbReference>
<evidence type="ECO:0000256" key="1">
    <source>
        <dbReference type="ARBA" id="ARBA00004123"/>
    </source>
</evidence>
<feature type="domain" description="HTH psq-type" evidence="2">
    <location>
        <begin position="9"/>
        <end position="53"/>
    </location>
</feature>
<dbReference type="GO" id="GO:0003677">
    <property type="term" value="F:DNA binding"/>
    <property type="evidence" value="ECO:0007669"/>
    <property type="project" value="InterPro"/>
</dbReference>
<dbReference type="Proteomes" id="UP000054776">
    <property type="component" value="Unassembled WGS sequence"/>
</dbReference>
<accession>A0A0V1B636</accession>
<comment type="caution">
    <text evidence="3">The sequence shown here is derived from an EMBL/GenBank/DDBJ whole genome shotgun (WGS) entry which is preliminary data.</text>
</comment>
<sequence length="69" mass="8044">MSGMSTTIKRKVLSLEQKLEVCRLVENSESLRKITESFGVSTVSDIYRSRRQLTDFVSHMDTSRRSYLR</sequence>
<dbReference type="InterPro" id="IPR009057">
    <property type="entry name" value="Homeodomain-like_sf"/>
</dbReference>
<evidence type="ECO:0000259" key="2">
    <source>
        <dbReference type="Pfam" id="PF04218"/>
    </source>
</evidence>
<dbReference type="OrthoDB" id="125347at2759"/>
<dbReference type="Pfam" id="PF04218">
    <property type="entry name" value="CENP-B_N"/>
    <property type="match status" value="1"/>
</dbReference>
<gene>
    <name evidence="3" type="ORF">T01_15629</name>
</gene>
<comment type="subcellular location">
    <subcellularLocation>
        <location evidence="1">Nucleus</location>
    </subcellularLocation>
</comment>
<evidence type="ECO:0000313" key="3">
    <source>
        <dbReference type="EMBL" id="KRY32488.1"/>
    </source>
</evidence>